<proteinExistence type="inferred from homology"/>
<dbReference type="PANTHER" id="PTHR13287:SF2">
    <property type="entry name" value="ADIPOSE-SECRETED SIGNALING PROTEIN"/>
    <property type="match status" value="1"/>
</dbReference>
<feature type="region of interest" description="Disordered" evidence="3">
    <location>
        <begin position="1"/>
        <end position="23"/>
    </location>
</feature>
<reference evidence="5" key="1">
    <citation type="submission" date="2022-11" db="UniProtKB">
        <authorList>
            <consortium name="WormBaseParasite"/>
        </authorList>
    </citation>
    <scope>IDENTIFICATION</scope>
</reference>
<evidence type="ECO:0000256" key="3">
    <source>
        <dbReference type="SAM" id="MobiDB-lite"/>
    </source>
</evidence>
<keyword evidence="4" id="KW-1185">Reference proteome</keyword>
<dbReference type="WBParaSite" id="PSAMB.scaffold4965size13026.g25627.t1">
    <property type="protein sequence ID" value="PSAMB.scaffold4965size13026.g25627.t1"/>
    <property type="gene ID" value="PSAMB.scaffold4965size13026.g25627"/>
</dbReference>
<evidence type="ECO:0000313" key="4">
    <source>
        <dbReference type="Proteomes" id="UP000887566"/>
    </source>
</evidence>
<sequence length="164" mass="18058">MEDGEPRERTHSQGRVHFDESQAAEHAGEIPITLSPDGKHADVHLGFLQEKHKYEIRIVVPFYLGDVIHLEQRNPNVELVSVKADIKKKKHVINAKLITSHHGLVNEELKLACPDGSHFELTISARVLGRGKGTPLLKSGIHSLGALDDADSDASSVAEVLKHH</sequence>
<accession>A0A914WR28</accession>
<dbReference type="Pfam" id="PF15006">
    <property type="entry name" value="DUF4517"/>
    <property type="match status" value="1"/>
</dbReference>
<feature type="compositionally biased region" description="Basic and acidic residues" evidence="3">
    <location>
        <begin position="1"/>
        <end position="20"/>
    </location>
</feature>
<protein>
    <recommendedName>
        <fullName evidence="2">Adipose-secreted signaling protein</fullName>
    </recommendedName>
</protein>
<name>A0A914WR28_9BILA</name>
<evidence type="ECO:0000313" key="5">
    <source>
        <dbReference type="WBParaSite" id="PSAMB.scaffold4965size13026.g25627.t1"/>
    </source>
</evidence>
<dbReference type="InterPro" id="IPR026794">
    <property type="entry name" value="ADISSP"/>
</dbReference>
<dbReference type="Proteomes" id="UP000887566">
    <property type="component" value="Unplaced"/>
</dbReference>
<evidence type="ECO:0000256" key="1">
    <source>
        <dbReference type="ARBA" id="ARBA00035018"/>
    </source>
</evidence>
<dbReference type="AlphaFoldDB" id="A0A914WR28"/>
<evidence type="ECO:0000256" key="2">
    <source>
        <dbReference type="ARBA" id="ARBA00035300"/>
    </source>
</evidence>
<dbReference type="PANTHER" id="PTHR13287">
    <property type="entry name" value="ADIPOSE-SECRETED SIGNALING PROTEIN"/>
    <property type="match status" value="1"/>
</dbReference>
<organism evidence="4 5">
    <name type="scientific">Plectus sambesii</name>
    <dbReference type="NCBI Taxonomy" id="2011161"/>
    <lineage>
        <taxon>Eukaryota</taxon>
        <taxon>Metazoa</taxon>
        <taxon>Ecdysozoa</taxon>
        <taxon>Nematoda</taxon>
        <taxon>Chromadorea</taxon>
        <taxon>Plectida</taxon>
        <taxon>Plectina</taxon>
        <taxon>Plectoidea</taxon>
        <taxon>Plectidae</taxon>
        <taxon>Plectus</taxon>
    </lineage>
</organism>
<comment type="similarity">
    <text evidence="1">Belongs to the ADISSP family.</text>
</comment>